<sequence length="64" mass="7305">MTTSNQQQVNLNALVEQLTTNQYEPSVDFCTRRVSESSSQIILTSDNLILGIPANTYFHKAYFY</sequence>
<evidence type="ECO:0000313" key="2">
    <source>
        <dbReference type="Proteomes" id="UP000479190"/>
    </source>
</evidence>
<dbReference type="Proteomes" id="UP000479190">
    <property type="component" value="Unassembled WGS sequence"/>
</dbReference>
<organism evidence="1 2">
    <name type="scientific">Trichogramma brassicae</name>
    <dbReference type="NCBI Taxonomy" id="86971"/>
    <lineage>
        <taxon>Eukaryota</taxon>
        <taxon>Metazoa</taxon>
        <taxon>Ecdysozoa</taxon>
        <taxon>Arthropoda</taxon>
        <taxon>Hexapoda</taxon>
        <taxon>Insecta</taxon>
        <taxon>Pterygota</taxon>
        <taxon>Neoptera</taxon>
        <taxon>Endopterygota</taxon>
        <taxon>Hymenoptera</taxon>
        <taxon>Apocrita</taxon>
        <taxon>Proctotrupomorpha</taxon>
        <taxon>Chalcidoidea</taxon>
        <taxon>Trichogrammatidae</taxon>
        <taxon>Trichogramma</taxon>
    </lineage>
</organism>
<keyword evidence="2" id="KW-1185">Reference proteome</keyword>
<reference evidence="1 2" key="1">
    <citation type="submission" date="2020-02" db="EMBL/GenBank/DDBJ databases">
        <authorList>
            <person name="Ferguson B K."/>
        </authorList>
    </citation>
    <scope>NUCLEOTIDE SEQUENCE [LARGE SCALE GENOMIC DNA]</scope>
</reference>
<name>A0A6H5J6S5_9HYME</name>
<dbReference type="EMBL" id="CADCXV010001533">
    <property type="protein sequence ID" value="CAB0045146.1"/>
    <property type="molecule type" value="Genomic_DNA"/>
</dbReference>
<protein>
    <submittedName>
        <fullName evidence="1">Uncharacterized protein</fullName>
    </submittedName>
</protein>
<evidence type="ECO:0000313" key="1">
    <source>
        <dbReference type="EMBL" id="CAB0045146.1"/>
    </source>
</evidence>
<dbReference type="AlphaFoldDB" id="A0A6H5J6S5"/>
<dbReference type="OrthoDB" id="7736237at2759"/>
<proteinExistence type="predicted"/>
<accession>A0A6H5J6S5</accession>
<gene>
    <name evidence="1" type="ORF">TBRA_LOCUS16690</name>
</gene>